<dbReference type="GO" id="GO:0008681">
    <property type="term" value="F:2-octaprenyl-6-methoxyphenol hydroxylase activity"/>
    <property type="evidence" value="ECO:0007669"/>
    <property type="project" value="InterPro"/>
</dbReference>
<keyword evidence="6 9" id="KW-0560">Oxidoreductase</keyword>
<evidence type="ECO:0000259" key="8">
    <source>
        <dbReference type="Pfam" id="PF01494"/>
    </source>
</evidence>
<evidence type="ECO:0000256" key="4">
    <source>
        <dbReference type="ARBA" id="ARBA00022630"/>
    </source>
</evidence>
<comment type="caution">
    <text evidence="9">The sequence shown here is derived from an EMBL/GenBank/DDBJ whole genome shotgun (WGS) entry which is preliminary data.</text>
</comment>
<evidence type="ECO:0000256" key="3">
    <source>
        <dbReference type="ARBA" id="ARBA00005349"/>
    </source>
</evidence>
<dbReference type="InterPro" id="IPR010971">
    <property type="entry name" value="UbiH/COQ6"/>
</dbReference>
<dbReference type="PANTHER" id="PTHR43876">
    <property type="entry name" value="UBIQUINONE BIOSYNTHESIS MONOOXYGENASE COQ6, MITOCHONDRIAL"/>
    <property type="match status" value="1"/>
</dbReference>
<dbReference type="InterPro" id="IPR036188">
    <property type="entry name" value="FAD/NAD-bd_sf"/>
</dbReference>
<dbReference type="InterPro" id="IPR051205">
    <property type="entry name" value="UbiH/COQ6_monooxygenase"/>
</dbReference>
<dbReference type="Proteomes" id="UP000546173">
    <property type="component" value="Unassembled WGS sequence"/>
</dbReference>
<comment type="similarity">
    <text evidence="3">Belongs to the UbiH/COQ6 family.</text>
</comment>
<keyword evidence="5" id="KW-0274">FAD</keyword>
<dbReference type="PRINTS" id="PR00420">
    <property type="entry name" value="RNGMNOXGNASE"/>
</dbReference>
<feature type="domain" description="FAD-binding" evidence="8">
    <location>
        <begin position="6"/>
        <end position="336"/>
    </location>
</feature>
<dbReference type="AlphaFoldDB" id="A0A7X1KUF3"/>
<name>A0A7X1KUF3_9PSED</name>
<evidence type="ECO:0000313" key="10">
    <source>
        <dbReference type="Proteomes" id="UP000546173"/>
    </source>
</evidence>
<evidence type="ECO:0000256" key="2">
    <source>
        <dbReference type="ARBA" id="ARBA00004749"/>
    </source>
</evidence>
<dbReference type="Gene3D" id="3.50.50.60">
    <property type="entry name" value="FAD/NAD(P)-binding domain"/>
    <property type="match status" value="2"/>
</dbReference>
<dbReference type="GO" id="GO:0071949">
    <property type="term" value="F:FAD binding"/>
    <property type="evidence" value="ECO:0007669"/>
    <property type="project" value="InterPro"/>
</dbReference>
<evidence type="ECO:0000256" key="5">
    <source>
        <dbReference type="ARBA" id="ARBA00022827"/>
    </source>
</evidence>
<gene>
    <name evidence="9" type="primary">ubiH</name>
    <name evidence="9" type="synonym">visB</name>
    <name evidence="9" type="ORF">H7993_13765</name>
</gene>
<dbReference type="UniPathway" id="UPA00232"/>
<evidence type="ECO:0000313" key="9">
    <source>
        <dbReference type="EMBL" id="MBC2679457.1"/>
    </source>
</evidence>
<dbReference type="GO" id="GO:0006744">
    <property type="term" value="P:ubiquinone biosynthetic process"/>
    <property type="evidence" value="ECO:0007669"/>
    <property type="project" value="UniProtKB-UniPathway"/>
</dbReference>
<dbReference type="NCBIfam" id="TIGR01984">
    <property type="entry name" value="UbiH"/>
    <property type="match status" value="1"/>
</dbReference>
<comment type="cofactor">
    <cofactor evidence="1">
        <name>FAD</name>
        <dbReference type="ChEBI" id="CHEBI:57692"/>
    </cofactor>
</comment>
<dbReference type="InterPro" id="IPR011295">
    <property type="entry name" value="UbiH"/>
</dbReference>
<dbReference type="NCBIfam" id="TIGR01988">
    <property type="entry name" value="Ubi-OHases"/>
    <property type="match status" value="1"/>
</dbReference>
<dbReference type="NCBIfam" id="NF004356">
    <property type="entry name" value="PRK05732.1"/>
    <property type="match status" value="1"/>
</dbReference>
<reference evidence="9 10" key="1">
    <citation type="submission" date="2020-08" db="EMBL/GenBank/DDBJ databases">
        <title>Pseudomonas sp. nov.</title>
        <authorList>
            <person name="Gieschler S."/>
            <person name="Fiedler G."/>
            <person name="Brinks E."/>
            <person name="Boehnlein C."/>
            <person name="Franz C.M.A.P."/>
            <person name="Kabisch J."/>
        </authorList>
    </citation>
    <scope>NUCLEOTIDE SEQUENCE [LARGE SCALE GENOMIC DNA]</scope>
    <source>
        <strain evidence="9 10">MBT-2</strain>
    </source>
</reference>
<dbReference type="SUPFAM" id="SSF51905">
    <property type="entry name" value="FAD/NAD(P)-binding domain"/>
    <property type="match status" value="1"/>
</dbReference>
<dbReference type="InterPro" id="IPR002938">
    <property type="entry name" value="FAD-bd"/>
</dbReference>
<comment type="pathway">
    <text evidence="2">Cofactor biosynthesis; ubiquinone biosynthesis.</text>
</comment>
<accession>A0A7X1KUF3</accession>
<evidence type="ECO:0000256" key="6">
    <source>
        <dbReference type="ARBA" id="ARBA00023002"/>
    </source>
</evidence>
<keyword evidence="7" id="KW-0503">Monooxygenase</keyword>
<protein>
    <submittedName>
        <fullName evidence="9">2-octaprenyl-6-methoxyphenyl hydroxylase</fullName>
        <ecNumber evidence="9">1.14.13.-</ecNumber>
    </submittedName>
</protein>
<keyword evidence="10" id="KW-1185">Reference proteome</keyword>
<dbReference type="PANTHER" id="PTHR43876:SF8">
    <property type="entry name" value="2-OCTAPRENYL-6-METHOXYPHENOL HYDROXYLASE"/>
    <property type="match status" value="1"/>
</dbReference>
<evidence type="ECO:0000256" key="1">
    <source>
        <dbReference type="ARBA" id="ARBA00001974"/>
    </source>
</evidence>
<proteinExistence type="inferred from homology"/>
<keyword evidence="4" id="KW-0285">Flavoprotein</keyword>
<evidence type="ECO:0000256" key="7">
    <source>
        <dbReference type="ARBA" id="ARBA00023033"/>
    </source>
</evidence>
<dbReference type="EMBL" id="JACMYH010000003">
    <property type="protein sequence ID" value="MBC2679457.1"/>
    <property type="molecule type" value="Genomic_DNA"/>
</dbReference>
<dbReference type="Pfam" id="PF01494">
    <property type="entry name" value="FAD_binding_3"/>
    <property type="match status" value="1"/>
</dbReference>
<dbReference type="EC" id="1.14.13.-" evidence="9"/>
<organism evidence="9 10">
    <name type="scientific">Pseudomonas baltica</name>
    <dbReference type="NCBI Taxonomy" id="2762576"/>
    <lineage>
        <taxon>Bacteria</taxon>
        <taxon>Pseudomonadati</taxon>
        <taxon>Pseudomonadota</taxon>
        <taxon>Gammaproteobacteria</taxon>
        <taxon>Pseudomonadales</taxon>
        <taxon>Pseudomonadaceae</taxon>
        <taxon>Pseudomonas</taxon>
    </lineage>
</organism>
<dbReference type="RefSeq" id="WP_185794703.1">
    <property type="nucleotide sequence ID" value="NZ_JACMYH010000003.1"/>
</dbReference>
<sequence>MSRFNLAIIGGGLVGASLALALQAGARARGWKIVLIERFAPGDAYQPSYDARSSALSFGTRQIYERLGLWPAISQRAEAIRQIHVSDRGRFGTARLRADDEGVPALGYVVENAWLGQCLWQALDQEVVSWRCPAEVTRMQALADGHELSLDDGTQLQCDLAVLADGGRSELREQLGIAVQQTRYDQDALIANVTPGNAHQGQAFERFTDDGPMALLPLPDNRCALIWTRTPADIRRLQGLPDQAFLQELQAVFGYRLGTLQRVGARHVYPLSLVQAEEQVRSNLVVLGNAAHALHPIAGQGFNLSMRDVQALAEALLASTGHLGQLSLLRGYAQRQRLDQRLTVGFSDQLTRLFATPDPWLAVGRNLGLLGLDLLPPAKRWFARQAMGLGTRSEIEGQ</sequence>